<keyword evidence="2" id="KW-0808">Transferase</keyword>
<name>A0A956NHQ5_UNCEI</name>
<keyword evidence="2" id="KW-0012">Acyltransferase</keyword>
<protein>
    <submittedName>
        <fullName evidence="2">GNAT family N-acetyltransferase</fullName>
        <ecNumber evidence="2">2.3.1.-</ecNumber>
    </submittedName>
</protein>
<feature type="domain" description="N-acetyltransferase" evidence="1">
    <location>
        <begin position="8"/>
        <end position="163"/>
    </location>
</feature>
<dbReference type="AlphaFoldDB" id="A0A956NHQ5"/>
<gene>
    <name evidence="2" type="ORF">KDA27_17125</name>
</gene>
<dbReference type="Gene3D" id="3.40.630.30">
    <property type="match status" value="1"/>
</dbReference>
<dbReference type="SUPFAM" id="SSF55729">
    <property type="entry name" value="Acyl-CoA N-acyltransferases (Nat)"/>
    <property type="match status" value="1"/>
</dbReference>
<dbReference type="CDD" id="cd04301">
    <property type="entry name" value="NAT_SF"/>
    <property type="match status" value="1"/>
</dbReference>
<dbReference type="GO" id="GO:0016747">
    <property type="term" value="F:acyltransferase activity, transferring groups other than amino-acyl groups"/>
    <property type="evidence" value="ECO:0007669"/>
    <property type="project" value="InterPro"/>
</dbReference>
<evidence type="ECO:0000313" key="2">
    <source>
        <dbReference type="EMBL" id="MCA9757530.1"/>
    </source>
</evidence>
<sequence>MESSPKPEDLSALRVFGGSYAEQPELLAPVFRLLDGVFKGIAGRAAAVAAIGTTWESVSRPFVAMDGDRVLSHVGLIDLPLVLDGRRTRVGSIHAVATHRDARRRGLYRAVMEVAERDAFGDYETLVLTTENPEYYEPFGFRVVPEHEFRIEWDGSAMNRARSSASPFPAPRRLDLRVPEDLTTLFRLLDTRAPVSEVCGIVADRVVFCFSESGGPLWYLEDLDTVCVVQYSKSGVEVDPSGEPDRLEVYDIVAPQMPRLLDVLLRLPGMDTVRDVVLHVSPDSMGVEVARADRSVAAPNADASPLRAVPVARVFDHDGPSLLMVRGPFVSEGTPFTLPRTART</sequence>
<dbReference type="InterPro" id="IPR016181">
    <property type="entry name" value="Acyl_CoA_acyltransferase"/>
</dbReference>
<dbReference type="EC" id="2.3.1.-" evidence="2"/>
<organism evidence="2 3">
    <name type="scientific">Eiseniibacteriota bacterium</name>
    <dbReference type="NCBI Taxonomy" id="2212470"/>
    <lineage>
        <taxon>Bacteria</taxon>
        <taxon>Candidatus Eiseniibacteriota</taxon>
    </lineage>
</organism>
<accession>A0A956NHQ5</accession>
<dbReference type="Proteomes" id="UP000739538">
    <property type="component" value="Unassembled WGS sequence"/>
</dbReference>
<proteinExistence type="predicted"/>
<dbReference type="PROSITE" id="PS51186">
    <property type="entry name" value="GNAT"/>
    <property type="match status" value="1"/>
</dbReference>
<evidence type="ECO:0000259" key="1">
    <source>
        <dbReference type="PROSITE" id="PS51186"/>
    </source>
</evidence>
<dbReference type="Pfam" id="PF13527">
    <property type="entry name" value="Acetyltransf_9"/>
    <property type="match status" value="1"/>
</dbReference>
<comment type="caution">
    <text evidence="2">The sequence shown here is derived from an EMBL/GenBank/DDBJ whole genome shotgun (WGS) entry which is preliminary data.</text>
</comment>
<dbReference type="EMBL" id="JAGQHS010000103">
    <property type="protein sequence ID" value="MCA9757530.1"/>
    <property type="molecule type" value="Genomic_DNA"/>
</dbReference>
<reference evidence="2" key="2">
    <citation type="journal article" date="2021" name="Microbiome">
        <title>Successional dynamics and alternative stable states in a saline activated sludge microbial community over 9 years.</title>
        <authorList>
            <person name="Wang Y."/>
            <person name="Ye J."/>
            <person name="Ju F."/>
            <person name="Liu L."/>
            <person name="Boyd J.A."/>
            <person name="Deng Y."/>
            <person name="Parks D.H."/>
            <person name="Jiang X."/>
            <person name="Yin X."/>
            <person name="Woodcroft B.J."/>
            <person name="Tyson G.W."/>
            <person name="Hugenholtz P."/>
            <person name="Polz M.F."/>
            <person name="Zhang T."/>
        </authorList>
    </citation>
    <scope>NUCLEOTIDE SEQUENCE</scope>
    <source>
        <strain evidence="2">HKST-UBA02</strain>
    </source>
</reference>
<reference evidence="2" key="1">
    <citation type="submission" date="2020-04" db="EMBL/GenBank/DDBJ databases">
        <authorList>
            <person name="Zhang T."/>
        </authorList>
    </citation>
    <scope>NUCLEOTIDE SEQUENCE</scope>
    <source>
        <strain evidence="2">HKST-UBA02</strain>
    </source>
</reference>
<evidence type="ECO:0000313" key="3">
    <source>
        <dbReference type="Proteomes" id="UP000739538"/>
    </source>
</evidence>
<dbReference type="InterPro" id="IPR000182">
    <property type="entry name" value="GNAT_dom"/>
</dbReference>